<accession>A0ABT4D5U0</accession>
<dbReference type="RefSeq" id="WP_268060041.1">
    <property type="nucleotide sequence ID" value="NZ_JAPQFJ010000003.1"/>
</dbReference>
<dbReference type="EMBL" id="JAPQFJ010000003">
    <property type="protein sequence ID" value="MCY6957659.1"/>
    <property type="molecule type" value="Genomic_DNA"/>
</dbReference>
<evidence type="ECO:0000313" key="2">
    <source>
        <dbReference type="EMBL" id="MCY6957659.1"/>
    </source>
</evidence>
<organism evidence="2 3">
    <name type="scientific">Clostridium brassicae</name>
    <dbReference type="NCBI Taxonomy" id="2999072"/>
    <lineage>
        <taxon>Bacteria</taxon>
        <taxon>Bacillati</taxon>
        <taxon>Bacillota</taxon>
        <taxon>Clostridia</taxon>
        <taxon>Eubacteriales</taxon>
        <taxon>Clostridiaceae</taxon>
        <taxon>Clostridium</taxon>
    </lineage>
</organism>
<comment type="caution">
    <text evidence="2">The sequence shown here is derived from an EMBL/GenBank/DDBJ whole genome shotgun (WGS) entry which is preliminary data.</text>
</comment>
<gene>
    <name evidence="2" type="ORF">OW729_03450</name>
</gene>
<keyword evidence="3" id="KW-1185">Reference proteome</keyword>
<evidence type="ECO:0008006" key="4">
    <source>
        <dbReference type="Google" id="ProtNLM"/>
    </source>
</evidence>
<feature type="transmembrane region" description="Helical" evidence="1">
    <location>
        <begin position="59"/>
        <end position="78"/>
    </location>
</feature>
<sequence length="116" mass="13679">MKITSFSLSYLFLGVFLISLLFFIYFKVLTIKTESEGNEKEKIIGTMKDPDTWKRRNNLMAYISAFWCVLSLILFIYIKFFYKVGLINIIYFFIYLAAIVLSIIFIVLKKKDPESI</sequence>
<keyword evidence="1" id="KW-1133">Transmembrane helix</keyword>
<evidence type="ECO:0000256" key="1">
    <source>
        <dbReference type="SAM" id="Phobius"/>
    </source>
</evidence>
<evidence type="ECO:0000313" key="3">
    <source>
        <dbReference type="Proteomes" id="UP001144612"/>
    </source>
</evidence>
<keyword evidence="1" id="KW-0472">Membrane</keyword>
<feature type="transmembrane region" description="Helical" evidence="1">
    <location>
        <begin position="84"/>
        <end position="108"/>
    </location>
</feature>
<keyword evidence="1" id="KW-0812">Transmembrane</keyword>
<name>A0ABT4D5U0_9CLOT</name>
<feature type="transmembrane region" description="Helical" evidence="1">
    <location>
        <begin position="6"/>
        <end position="26"/>
    </location>
</feature>
<dbReference type="Proteomes" id="UP001144612">
    <property type="component" value="Unassembled WGS sequence"/>
</dbReference>
<protein>
    <recommendedName>
        <fullName evidence="4">DUF3784 domain-containing protein</fullName>
    </recommendedName>
</protein>
<proteinExistence type="predicted"/>
<reference evidence="2" key="1">
    <citation type="submission" date="2022-12" db="EMBL/GenBank/DDBJ databases">
        <title>Clostridium sp. nov., isolated from industrial wastewater.</title>
        <authorList>
            <person name="Jiayan W."/>
        </authorList>
    </citation>
    <scope>NUCLEOTIDE SEQUENCE</scope>
    <source>
        <strain evidence="2">ZC22-4</strain>
    </source>
</reference>